<evidence type="ECO:0000256" key="2">
    <source>
        <dbReference type="ARBA" id="ARBA00022737"/>
    </source>
</evidence>
<dbReference type="EMBL" id="JROU02000929">
    <property type="protein sequence ID" value="OEH77927.1"/>
    <property type="molecule type" value="Genomic_DNA"/>
</dbReference>
<dbReference type="SMART" id="SM00369">
    <property type="entry name" value="LRR_TYP"/>
    <property type="match status" value="2"/>
</dbReference>
<dbReference type="VEuPathDB" id="ToxoDB:cyc_01075"/>
<dbReference type="AlphaFoldDB" id="A0A1D3D3B4"/>
<evidence type="ECO:0000313" key="6">
    <source>
        <dbReference type="Proteomes" id="UP000095192"/>
    </source>
</evidence>
<proteinExistence type="inferred from homology"/>
<dbReference type="PROSITE" id="PS51450">
    <property type="entry name" value="LRR"/>
    <property type="match status" value="2"/>
</dbReference>
<dbReference type="Gene3D" id="3.80.10.10">
    <property type="entry name" value="Ribonuclease Inhibitor"/>
    <property type="match status" value="1"/>
</dbReference>
<comment type="similarity">
    <text evidence="3">Belongs to the MT-A70-like family.</text>
</comment>
<dbReference type="InterPro" id="IPR029063">
    <property type="entry name" value="SAM-dependent_MTases_sf"/>
</dbReference>
<reference evidence="5 6" key="1">
    <citation type="journal article" date="2016" name="BMC Genomics">
        <title>Comparative genomics reveals Cyclospora cayetanensis possesses coccidia-like metabolism and invasion components but unique surface antigens.</title>
        <authorList>
            <person name="Liu S."/>
            <person name="Wang L."/>
            <person name="Zheng H."/>
            <person name="Xu Z."/>
            <person name="Roellig D.M."/>
            <person name="Li N."/>
            <person name="Frace M.A."/>
            <person name="Tang K."/>
            <person name="Arrowood M.J."/>
            <person name="Moss D.M."/>
            <person name="Zhang L."/>
            <person name="Feng Y."/>
            <person name="Xiao L."/>
        </authorList>
    </citation>
    <scope>NUCLEOTIDE SEQUENCE [LARGE SCALE GENOMIC DNA]</scope>
    <source>
        <strain evidence="5 6">CHN_HEN01</strain>
    </source>
</reference>
<keyword evidence="6" id="KW-1185">Reference proteome</keyword>
<dbReference type="InterPro" id="IPR001611">
    <property type="entry name" value="Leu-rich_rpt"/>
</dbReference>
<dbReference type="SUPFAM" id="SSF52058">
    <property type="entry name" value="L domain-like"/>
    <property type="match status" value="1"/>
</dbReference>
<comment type="caution">
    <text evidence="5">The sequence shown here is derived from an EMBL/GenBank/DDBJ whole genome shotgun (WGS) entry which is preliminary data.</text>
</comment>
<dbReference type="GO" id="GO:0005634">
    <property type="term" value="C:nucleus"/>
    <property type="evidence" value="ECO:0007669"/>
    <property type="project" value="TreeGrafter"/>
</dbReference>
<organism evidence="5 6">
    <name type="scientific">Cyclospora cayetanensis</name>
    <dbReference type="NCBI Taxonomy" id="88456"/>
    <lineage>
        <taxon>Eukaryota</taxon>
        <taxon>Sar</taxon>
        <taxon>Alveolata</taxon>
        <taxon>Apicomplexa</taxon>
        <taxon>Conoidasida</taxon>
        <taxon>Coccidia</taxon>
        <taxon>Eucoccidiorida</taxon>
        <taxon>Eimeriorina</taxon>
        <taxon>Eimeriidae</taxon>
        <taxon>Cyclospora</taxon>
    </lineage>
</organism>
<dbReference type="GO" id="GO:0036396">
    <property type="term" value="C:RNA N6-methyladenosine methyltransferase complex"/>
    <property type="evidence" value="ECO:0007669"/>
    <property type="project" value="TreeGrafter"/>
</dbReference>
<protein>
    <submittedName>
        <fullName evidence="5">N6-adenosine-methyltransferase 70 kDa</fullName>
    </submittedName>
</protein>
<dbReference type="SUPFAM" id="SSF53335">
    <property type="entry name" value="S-adenosyl-L-methionine-dependent methyltransferases"/>
    <property type="match status" value="1"/>
</dbReference>
<feature type="compositionally biased region" description="Low complexity" evidence="4">
    <location>
        <begin position="11"/>
        <end position="27"/>
    </location>
</feature>
<evidence type="ECO:0000256" key="1">
    <source>
        <dbReference type="ARBA" id="ARBA00022614"/>
    </source>
</evidence>
<dbReference type="Gene3D" id="3.40.50.150">
    <property type="entry name" value="Vaccinia Virus protein VP39"/>
    <property type="match status" value="1"/>
</dbReference>
<dbReference type="Pfam" id="PF13855">
    <property type="entry name" value="LRR_8"/>
    <property type="match status" value="1"/>
</dbReference>
<dbReference type="Pfam" id="PF05063">
    <property type="entry name" value="MT-A70"/>
    <property type="match status" value="1"/>
</dbReference>
<dbReference type="GO" id="GO:0032259">
    <property type="term" value="P:methylation"/>
    <property type="evidence" value="ECO:0007669"/>
    <property type="project" value="UniProtKB-KW"/>
</dbReference>
<feature type="compositionally biased region" description="Low complexity" evidence="4">
    <location>
        <begin position="146"/>
        <end position="160"/>
    </location>
</feature>
<dbReference type="PANTHER" id="PTHR12829">
    <property type="entry name" value="N6-ADENOSINE-METHYLTRANSFERASE"/>
    <property type="match status" value="1"/>
</dbReference>
<sequence length="858" mass="94451">MKRLGERFQQRRQQTGSLQQQLSSGSTDVALGNASTLPKATSGDEASTRTSLSTGITLRQTQQQQAGSPSVLDRCTGATGSPSVLSPSKGAPLPQSSCEQHPDSPRGSSFPVQFTGINSGAIRASWRAEGHSTRQQHLRTGDRDAAATAGTTAGTTTATRSIHETAAEGASETAAEAGSSTAASTDLSLQHPAFCLSRAAAGAPKDTRDVQLTRVICCFLLQHATQQEAAAGTSSTAVKLGSLPHKIILRQPLSVAALPVLIRRAVAAVATLHHSRRLAQYPAAEVAAIINQCSSSATDSNHETSTNSHFSGNNSFCGVPAPMPMLKADGEGPLRAVSANQTTHQLDSEVRALLSALTSRQQQVAAVFRTSSSATFRPLCPHGTRDECAEALRRQGVSPHSSRTLCNKLHFRKIIVEGLTDERLGDCSYLDTCRHIEKCRFVHYELEQKPNEEPVEPYSIGPQCLTEKYPAQWIRCDIRTFDFSIFKPFVDVVMADPPWDIHMDLPYGTMTDDEMRSLRVDLIQDEGLLFLWVTGRAMELARECLQLWGYRRVEEILWVKTNQLQRIIRTGRTGHWLNHSKEHCLVGVKGNPKVNRNIDCDVIVSEVRQTSRKPDEIYRMIERMRPGTLKVELFGRQHNIRNNWITLGNQLEGVKLEEPAELAHSKYNEECPRKSLSTHSHVHRVDVTATVLPILSNGASSLQQRAQNMKPEEQMQQHQRQSDRRKRKPLKKTRQLTHAHLNGLRLKVVYLYCNSLSTVSALSALPRLQRLYLHHNELGSISSICGLPALRELDVSFNRLTTLDGLTGCPLLQTFMNSDMPCCSYDKSKAAQPLTRGSTIVIAPLQHKCKNVGSVGVA</sequence>
<dbReference type="Proteomes" id="UP000095192">
    <property type="component" value="Unassembled WGS sequence"/>
</dbReference>
<accession>A0A1D3D3B4</accession>
<dbReference type="InterPro" id="IPR032675">
    <property type="entry name" value="LRR_dom_sf"/>
</dbReference>
<dbReference type="InterPro" id="IPR003591">
    <property type="entry name" value="Leu-rich_rpt_typical-subtyp"/>
</dbReference>
<dbReference type="VEuPathDB" id="ToxoDB:LOC34623494"/>
<dbReference type="GO" id="GO:0008168">
    <property type="term" value="F:methyltransferase activity"/>
    <property type="evidence" value="ECO:0007669"/>
    <property type="project" value="UniProtKB-KW"/>
</dbReference>
<dbReference type="PROSITE" id="PS51143">
    <property type="entry name" value="MT_A70"/>
    <property type="match status" value="1"/>
</dbReference>
<dbReference type="PANTHER" id="PTHR12829:SF2">
    <property type="entry name" value="N6-ADENOSINE-METHYLTRANSFERASE MT-A70-LIKE"/>
    <property type="match status" value="1"/>
</dbReference>
<feature type="region of interest" description="Disordered" evidence="4">
    <location>
        <begin position="702"/>
        <end position="735"/>
    </location>
</feature>
<evidence type="ECO:0000313" key="5">
    <source>
        <dbReference type="EMBL" id="OEH77927.1"/>
    </source>
</evidence>
<feature type="region of interest" description="Disordered" evidence="4">
    <location>
        <begin position="1"/>
        <end position="160"/>
    </location>
</feature>
<evidence type="ECO:0000256" key="3">
    <source>
        <dbReference type="PROSITE-ProRule" id="PRU00489"/>
    </source>
</evidence>
<feature type="compositionally biased region" description="Basic residues" evidence="4">
    <location>
        <begin position="723"/>
        <end position="735"/>
    </location>
</feature>
<keyword evidence="2" id="KW-0677">Repeat</keyword>
<evidence type="ECO:0000256" key="4">
    <source>
        <dbReference type="SAM" id="MobiDB-lite"/>
    </source>
</evidence>
<name>A0A1D3D3B4_9EIME</name>
<keyword evidence="1" id="KW-0433">Leucine-rich repeat</keyword>
<feature type="compositionally biased region" description="Polar residues" evidence="4">
    <location>
        <begin position="106"/>
        <end position="118"/>
    </location>
</feature>
<dbReference type="InterPro" id="IPR007757">
    <property type="entry name" value="MT-A70-like"/>
</dbReference>
<feature type="compositionally biased region" description="Polar residues" evidence="4">
    <location>
        <begin position="33"/>
        <end position="68"/>
    </location>
</feature>
<dbReference type="InParanoid" id="A0A1D3D3B4"/>
<gene>
    <name evidence="5" type="ORF">cyc_01075</name>
</gene>